<evidence type="ECO:0000313" key="1">
    <source>
        <dbReference type="EMBL" id="KRX11945.1"/>
    </source>
</evidence>
<dbReference type="Proteomes" id="UP000054630">
    <property type="component" value="Unassembled WGS sequence"/>
</dbReference>
<keyword evidence="2" id="KW-1185">Reference proteome</keyword>
<reference evidence="1 2" key="1">
    <citation type="submission" date="2015-01" db="EMBL/GenBank/DDBJ databases">
        <title>Evolution of Trichinella species and genotypes.</title>
        <authorList>
            <person name="Korhonen P.K."/>
            <person name="Edoardo P."/>
            <person name="Giuseppe L.R."/>
            <person name="Gasser R.B."/>
        </authorList>
    </citation>
    <scope>NUCLEOTIDE SEQUENCE [LARGE SCALE GENOMIC DNA]</scope>
    <source>
        <strain evidence="1">ISS37</strain>
    </source>
</reference>
<name>A0A0V0RBQ5_9BILA</name>
<accession>A0A0V0RBQ5</accession>
<proteinExistence type="predicted"/>
<dbReference type="AlphaFoldDB" id="A0A0V0RBQ5"/>
<organism evidence="1 2">
    <name type="scientific">Trichinella nelsoni</name>
    <dbReference type="NCBI Taxonomy" id="6336"/>
    <lineage>
        <taxon>Eukaryota</taxon>
        <taxon>Metazoa</taxon>
        <taxon>Ecdysozoa</taxon>
        <taxon>Nematoda</taxon>
        <taxon>Enoplea</taxon>
        <taxon>Dorylaimia</taxon>
        <taxon>Trichinellida</taxon>
        <taxon>Trichinellidae</taxon>
        <taxon>Trichinella</taxon>
    </lineage>
</organism>
<comment type="caution">
    <text evidence="1">The sequence shown here is derived from an EMBL/GenBank/DDBJ whole genome shotgun (WGS) entry which is preliminary data.</text>
</comment>
<evidence type="ECO:0000313" key="2">
    <source>
        <dbReference type="Proteomes" id="UP000054630"/>
    </source>
</evidence>
<sequence>MIHQTKHFPFFAEFFKTFQTFLWESCFKVCLLWKAFTLSAFNLLRHLL</sequence>
<gene>
    <name evidence="1" type="ORF">T07_11228</name>
</gene>
<protein>
    <submittedName>
        <fullName evidence="1">Uncharacterized protein</fullName>
    </submittedName>
</protein>
<dbReference type="EMBL" id="JYDL01001065">
    <property type="protein sequence ID" value="KRX11945.1"/>
    <property type="molecule type" value="Genomic_DNA"/>
</dbReference>